<dbReference type="EMBL" id="JAQMTI010000050">
    <property type="protein sequence ID" value="MDB9440476.1"/>
    <property type="molecule type" value="Genomic_DNA"/>
</dbReference>
<dbReference type="Gene3D" id="1.10.443.10">
    <property type="entry name" value="Intergrase catalytic core"/>
    <property type="match status" value="1"/>
</dbReference>
<evidence type="ECO:0000313" key="5">
    <source>
        <dbReference type="Proteomes" id="UP001211711"/>
    </source>
</evidence>
<dbReference type="PROSITE" id="PS51898">
    <property type="entry name" value="TYR_RECOMBINASE"/>
    <property type="match status" value="1"/>
</dbReference>
<dbReference type="Pfam" id="PF00589">
    <property type="entry name" value="Phage_integrase"/>
    <property type="match status" value="1"/>
</dbReference>
<feature type="domain" description="Tyr recombinase" evidence="3">
    <location>
        <begin position="236"/>
        <end position="439"/>
    </location>
</feature>
<dbReference type="RefSeq" id="WP_096572504.1">
    <property type="nucleotide sequence ID" value="NZ_JAQMTI010000050.1"/>
</dbReference>
<dbReference type="Proteomes" id="UP001211711">
    <property type="component" value="Unassembled WGS sequence"/>
</dbReference>
<keyword evidence="5" id="KW-1185">Reference proteome</keyword>
<dbReference type="InterPro" id="IPR002104">
    <property type="entry name" value="Integrase_catalytic"/>
</dbReference>
<evidence type="ECO:0000256" key="1">
    <source>
        <dbReference type="ARBA" id="ARBA00023172"/>
    </source>
</evidence>
<dbReference type="InterPro" id="IPR011010">
    <property type="entry name" value="DNA_brk_join_enz"/>
</dbReference>
<sequence>MKNNLKVSKGKAKKGQVTVRLDSGIVRACFPRTHFADDKQLKLATGIATVQGWEIKAGQLQRKLQLELEEGKLKDKEGNFNLARYREILEEYGLRAKLRVVDSTVSTKDNQVDLNLLEIWDRYCEYRKHSLAETTYKLKFQRHFRNIIVKALSALQDDNKSGFTAIEFKEWLINNVNLESAKSVLQHLSRAYDLAVSQECTPKNIFKGLADDISIRKRTKVIRQEDVVNEDADILNIDKAFSWEEALEILKYIQSRSTLRHYYNYTKFKFFTGCRPGEASALWWSDIRWKDECILIRRTYNEHLKIFKPTKNETVRMFPIPKGGELWDLIKSIPEGEPNEVVFKNRQGKIIRPTSFFHAWHGQDANVGIIPDLIEQGKISKYLPPYNTRHTFVSYQINVIGIPPHIVNAWCDHSEEISQKHYRQLDLKVVPGYNKDKTEQQQEIDLLKEQLRRQQELINELMNGR</sequence>
<evidence type="ECO:0000259" key="3">
    <source>
        <dbReference type="PROSITE" id="PS51898"/>
    </source>
</evidence>
<gene>
    <name evidence="4" type="ORF">PN497_03690</name>
</gene>
<accession>A0ABT4ZM49</accession>
<keyword evidence="2" id="KW-0175">Coiled coil</keyword>
<reference evidence="4 5" key="1">
    <citation type="submission" date="2023-01" db="EMBL/GenBank/DDBJ databases">
        <title>Genomes from the Australian National Cyanobacteria Reference Collection.</title>
        <authorList>
            <person name="Willis A."/>
            <person name="Lee E.M.F."/>
        </authorList>
    </citation>
    <scope>NUCLEOTIDE SEQUENCE [LARGE SCALE GENOMIC DNA]</scope>
    <source>
        <strain evidence="4 5">CS-549</strain>
    </source>
</reference>
<keyword evidence="1" id="KW-0233">DNA recombination</keyword>
<dbReference type="InterPro" id="IPR013762">
    <property type="entry name" value="Integrase-like_cat_sf"/>
</dbReference>
<feature type="coiled-coil region" evidence="2">
    <location>
        <begin position="437"/>
        <end position="464"/>
    </location>
</feature>
<evidence type="ECO:0000313" key="4">
    <source>
        <dbReference type="EMBL" id="MDB9440476.1"/>
    </source>
</evidence>
<evidence type="ECO:0000256" key="2">
    <source>
        <dbReference type="SAM" id="Coils"/>
    </source>
</evidence>
<organism evidence="4 5">
    <name type="scientific">Sphaerospermopsis kisseleviana CS-549</name>
    <dbReference type="NCBI Taxonomy" id="3021783"/>
    <lineage>
        <taxon>Bacteria</taxon>
        <taxon>Bacillati</taxon>
        <taxon>Cyanobacteriota</taxon>
        <taxon>Cyanophyceae</taxon>
        <taxon>Nostocales</taxon>
        <taxon>Aphanizomenonaceae</taxon>
        <taxon>Sphaerospermopsis</taxon>
        <taxon>Sphaerospermopsis kisseleviana</taxon>
    </lineage>
</organism>
<protein>
    <submittedName>
        <fullName evidence="4">Tyrosine-type recombinase/integrase</fullName>
    </submittedName>
</protein>
<dbReference type="SUPFAM" id="SSF56349">
    <property type="entry name" value="DNA breaking-rejoining enzymes"/>
    <property type="match status" value="1"/>
</dbReference>
<name>A0ABT4ZM49_9CYAN</name>
<comment type="caution">
    <text evidence="4">The sequence shown here is derived from an EMBL/GenBank/DDBJ whole genome shotgun (WGS) entry which is preliminary data.</text>
</comment>
<proteinExistence type="predicted"/>